<dbReference type="AlphaFoldDB" id="A0A8H6SQD4"/>
<name>A0A8H6SQD4_9AGAR</name>
<evidence type="ECO:0000256" key="1">
    <source>
        <dbReference type="SAM" id="MobiDB-lite"/>
    </source>
</evidence>
<reference evidence="2" key="1">
    <citation type="submission" date="2020-05" db="EMBL/GenBank/DDBJ databases">
        <title>Mycena genomes resolve the evolution of fungal bioluminescence.</title>
        <authorList>
            <person name="Tsai I.J."/>
        </authorList>
    </citation>
    <scope>NUCLEOTIDE SEQUENCE</scope>
    <source>
        <strain evidence="2">171206Taipei</strain>
    </source>
</reference>
<accession>A0A8H6SQD4</accession>
<feature type="compositionally biased region" description="Polar residues" evidence="1">
    <location>
        <begin position="59"/>
        <end position="68"/>
    </location>
</feature>
<protein>
    <submittedName>
        <fullName evidence="2">Uncharacterized protein</fullName>
    </submittedName>
</protein>
<keyword evidence="3" id="KW-1185">Reference proteome</keyword>
<dbReference type="Proteomes" id="UP000636479">
    <property type="component" value="Unassembled WGS sequence"/>
</dbReference>
<evidence type="ECO:0000313" key="2">
    <source>
        <dbReference type="EMBL" id="KAF7302050.1"/>
    </source>
</evidence>
<comment type="caution">
    <text evidence="2">The sequence shown here is derived from an EMBL/GenBank/DDBJ whole genome shotgun (WGS) entry which is preliminary data.</text>
</comment>
<dbReference type="EMBL" id="JACAZF010000006">
    <property type="protein sequence ID" value="KAF7302050.1"/>
    <property type="molecule type" value="Genomic_DNA"/>
</dbReference>
<sequence>MPPANQSGHNNGSQASNLQTARMHVNPTPLQPYSYAASLSATSSAPRFPTRRNNVPAPISTSGTMGLENLSLNKPDTLPRTVVPSWNLGSSSAHAPPRRNNIASSEQNERTWVSIHDPLSFDAKAEQIVNYIHARCPLLSGTGAKELIAFIGKCLREKQTRCKKSGVLVSIRVFGRFQCEITISDLYNAIAFLISETDPYPYVGTESVETLQCIHRQILAHYTKWNYTLFKALFHREGFMPMTTCIMYRAREADSDSNVPCYIAALGSSLGGPGHSKKEAELIQSASIQRVFPAINRHGLQSPEELKGHDVPLGICAELQAWLS</sequence>
<organism evidence="2 3">
    <name type="scientific">Mycena indigotica</name>
    <dbReference type="NCBI Taxonomy" id="2126181"/>
    <lineage>
        <taxon>Eukaryota</taxon>
        <taxon>Fungi</taxon>
        <taxon>Dikarya</taxon>
        <taxon>Basidiomycota</taxon>
        <taxon>Agaricomycotina</taxon>
        <taxon>Agaricomycetes</taxon>
        <taxon>Agaricomycetidae</taxon>
        <taxon>Agaricales</taxon>
        <taxon>Marasmiineae</taxon>
        <taxon>Mycenaceae</taxon>
        <taxon>Mycena</taxon>
    </lineage>
</organism>
<dbReference type="OrthoDB" id="3061322at2759"/>
<proteinExistence type="predicted"/>
<dbReference type="RefSeq" id="XP_037220050.1">
    <property type="nucleotide sequence ID" value="XM_037364406.1"/>
</dbReference>
<gene>
    <name evidence="2" type="ORF">MIND_00771500</name>
</gene>
<feature type="region of interest" description="Disordered" evidence="1">
    <location>
        <begin position="43"/>
        <end position="68"/>
    </location>
</feature>
<dbReference type="GeneID" id="59346922"/>
<evidence type="ECO:0000313" key="3">
    <source>
        <dbReference type="Proteomes" id="UP000636479"/>
    </source>
</evidence>